<evidence type="ECO:0000313" key="1">
    <source>
        <dbReference type="EMBL" id="ATZ18002.1"/>
    </source>
</evidence>
<dbReference type="EMBL" id="CP024964">
    <property type="protein sequence ID" value="ATZ18002.1"/>
    <property type="molecule type" value="Genomic_DNA"/>
</dbReference>
<protein>
    <submittedName>
        <fullName evidence="1">Uncharacterized protein</fullName>
    </submittedName>
</protein>
<reference evidence="1 2" key="1">
    <citation type="submission" date="2017-11" db="EMBL/GenBank/DDBJ databases">
        <title>Genome sequence of Entomoplasma melaleucae M1 (ATCC 49191).</title>
        <authorList>
            <person name="Lo W.-S."/>
            <person name="Gasparich G.E."/>
            <person name="Kuo C.-H."/>
        </authorList>
    </citation>
    <scope>NUCLEOTIDE SEQUENCE [LARGE SCALE GENOMIC DNA]</scope>
    <source>
        <strain evidence="1 2">M1</strain>
    </source>
</reference>
<sequence length="56" mass="6773">MNLQKDLTSFSELPVLFINGKKDLFIDYHNSVLMYYEKAKELSENTKPNYLWWIRS</sequence>
<keyword evidence="2" id="KW-1185">Reference proteome</keyword>
<proteinExistence type="predicted"/>
<organism evidence="1 2">
    <name type="scientific">Mesoplasma melaleucae</name>
    <dbReference type="NCBI Taxonomy" id="81459"/>
    <lineage>
        <taxon>Bacteria</taxon>
        <taxon>Bacillati</taxon>
        <taxon>Mycoplasmatota</taxon>
        <taxon>Mollicutes</taxon>
        <taxon>Entomoplasmatales</taxon>
        <taxon>Entomoplasmataceae</taxon>
        <taxon>Mesoplasma</taxon>
    </lineage>
</organism>
<gene>
    <name evidence="1" type="ORF">EMELA_v1c04590</name>
</gene>
<evidence type="ECO:0000313" key="2">
    <source>
        <dbReference type="Proteomes" id="UP000231896"/>
    </source>
</evidence>
<name>A0A2K8NVZ2_9MOLU</name>
<dbReference type="RefSeq" id="WP_169733534.1">
    <property type="nucleotide sequence ID" value="NZ_CP024964.1"/>
</dbReference>
<accession>A0A2K8NVZ2</accession>
<dbReference type="KEGG" id="eml:EMELA_v1c04590"/>
<dbReference type="AlphaFoldDB" id="A0A2K8NVZ2"/>
<dbReference type="Proteomes" id="UP000231896">
    <property type="component" value="Chromosome"/>
</dbReference>